<keyword evidence="9" id="KW-0812">Transmembrane</keyword>
<dbReference type="STRING" id="1962155.B1813_18655"/>
<dbReference type="GO" id="GO:0000155">
    <property type="term" value="F:phosphorelay sensor kinase activity"/>
    <property type="evidence" value="ECO:0007669"/>
    <property type="project" value="InterPro"/>
</dbReference>
<dbReference type="PANTHER" id="PTHR24421:SF10">
    <property type="entry name" value="NITRATE_NITRITE SENSOR PROTEIN NARQ"/>
    <property type="match status" value="1"/>
</dbReference>
<evidence type="ECO:0000256" key="9">
    <source>
        <dbReference type="SAM" id="Phobius"/>
    </source>
</evidence>
<keyword evidence="4" id="KW-0808">Transferase</keyword>
<evidence type="ECO:0000259" key="11">
    <source>
        <dbReference type="Pfam" id="PF07730"/>
    </source>
</evidence>
<dbReference type="Proteomes" id="UP000192591">
    <property type="component" value="Unassembled WGS sequence"/>
</dbReference>
<dbReference type="Pfam" id="PF02518">
    <property type="entry name" value="HATPase_c"/>
    <property type="match status" value="1"/>
</dbReference>
<dbReference type="EMBL" id="MWIH01000008">
    <property type="protein sequence ID" value="OQO89867.1"/>
    <property type="molecule type" value="Genomic_DNA"/>
</dbReference>
<keyword evidence="13" id="KW-1185">Reference proteome</keyword>
<organism evidence="12 13">
    <name type="scientific">Saccharomonospora piscinae</name>
    <dbReference type="NCBI Taxonomy" id="687388"/>
    <lineage>
        <taxon>Bacteria</taxon>
        <taxon>Bacillati</taxon>
        <taxon>Actinomycetota</taxon>
        <taxon>Actinomycetes</taxon>
        <taxon>Pseudonocardiales</taxon>
        <taxon>Pseudonocardiaceae</taxon>
        <taxon>Saccharomonospora</taxon>
    </lineage>
</organism>
<dbReference type="Gene3D" id="1.20.5.1930">
    <property type="match status" value="1"/>
</dbReference>
<evidence type="ECO:0000256" key="6">
    <source>
        <dbReference type="ARBA" id="ARBA00022777"/>
    </source>
</evidence>
<dbReference type="AlphaFoldDB" id="A0A1V8ZY48"/>
<dbReference type="Gene3D" id="3.30.565.10">
    <property type="entry name" value="Histidine kinase-like ATPase, C-terminal domain"/>
    <property type="match status" value="1"/>
</dbReference>
<feature type="transmembrane region" description="Helical" evidence="9">
    <location>
        <begin position="127"/>
        <end position="147"/>
    </location>
</feature>
<evidence type="ECO:0000256" key="7">
    <source>
        <dbReference type="ARBA" id="ARBA00022840"/>
    </source>
</evidence>
<proteinExistence type="predicted"/>
<evidence type="ECO:0000256" key="1">
    <source>
        <dbReference type="ARBA" id="ARBA00000085"/>
    </source>
</evidence>
<feature type="transmembrane region" description="Helical" evidence="9">
    <location>
        <begin position="12"/>
        <end position="31"/>
    </location>
</feature>
<sequence length="376" mass="39555">MPSPIRLTRGDALDTALAVGVAGFALADAVLGPHDTGVLDLGLLLASCAALVARSRAPLVVLAATLAFGLAYTLRTDPGPVATVPVLVALYTAVAAGHRIAAVSVAGPLLVFAVADNLASVSDLPTARAWQAAVLPVGWFVASVVLGEVTRQRRARLALVEARATEAERTREEVALRRAGEERLRIARDLHDSLTHQISVIKIQAEVAVHLARKRGEDVPDALLAVLRASRDASHELRTTLDVLHDDARPGLARLPELVRSASAAGVRTTVAVDGDTVPLPADVDATAYRIVQEALTNVARHAGTDTARVSVGYGDETVTVRIDDDGMAHPDSDPSPGFGLRGMRQRTAALGGTLRAQPRPNGGFTVEAVLPWERR</sequence>
<gene>
    <name evidence="12" type="ORF">B1813_18655</name>
</gene>
<dbReference type="InterPro" id="IPR050482">
    <property type="entry name" value="Sensor_HK_TwoCompSys"/>
</dbReference>
<keyword evidence="8" id="KW-0902">Two-component regulatory system</keyword>
<keyword evidence="7" id="KW-0067">ATP-binding</keyword>
<evidence type="ECO:0000259" key="10">
    <source>
        <dbReference type="Pfam" id="PF02518"/>
    </source>
</evidence>
<dbReference type="CDD" id="cd16917">
    <property type="entry name" value="HATPase_UhpB-NarQ-NarX-like"/>
    <property type="match status" value="1"/>
</dbReference>
<keyword evidence="9" id="KW-1133">Transmembrane helix</keyword>
<evidence type="ECO:0000256" key="2">
    <source>
        <dbReference type="ARBA" id="ARBA00012438"/>
    </source>
</evidence>
<keyword evidence="6 12" id="KW-0418">Kinase</keyword>
<feature type="transmembrane region" description="Helical" evidence="9">
    <location>
        <begin position="43"/>
        <end position="74"/>
    </location>
</feature>
<reference evidence="12 13" key="1">
    <citation type="submission" date="2017-02" db="EMBL/GenBank/DDBJ databases">
        <title>Draft genome of Saccharomonospora sp. 154.</title>
        <authorList>
            <person name="Alonso-Carmona G.S."/>
            <person name="De La Haba R."/>
            <person name="Vera-Gargallo B."/>
            <person name="Sandoval-Trujillo A.H."/>
            <person name="Ramirez-Duran N."/>
            <person name="Ventosa A."/>
        </authorList>
    </citation>
    <scope>NUCLEOTIDE SEQUENCE [LARGE SCALE GENOMIC DNA]</scope>
    <source>
        <strain evidence="12 13">LRS4.154</strain>
    </source>
</reference>
<dbReference type="PANTHER" id="PTHR24421">
    <property type="entry name" value="NITRATE/NITRITE SENSOR PROTEIN NARX-RELATED"/>
    <property type="match status" value="1"/>
</dbReference>
<dbReference type="EC" id="2.7.13.3" evidence="2"/>
<evidence type="ECO:0000256" key="4">
    <source>
        <dbReference type="ARBA" id="ARBA00022679"/>
    </source>
</evidence>
<dbReference type="InterPro" id="IPR003594">
    <property type="entry name" value="HATPase_dom"/>
</dbReference>
<keyword evidence="9" id="KW-0472">Membrane</keyword>
<protein>
    <recommendedName>
        <fullName evidence="2">histidine kinase</fullName>
        <ecNumber evidence="2">2.7.13.3</ecNumber>
    </recommendedName>
</protein>
<comment type="catalytic activity">
    <reaction evidence="1">
        <text>ATP + protein L-histidine = ADP + protein N-phospho-L-histidine.</text>
        <dbReference type="EC" id="2.7.13.3"/>
    </reaction>
</comment>
<evidence type="ECO:0000256" key="3">
    <source>
        <dbReference type="ARBA" id="ARBA00022553"/>
    </source>
</evidence>
<evidence type="ECO:0000313" key="12">
    <source>
        <dbReference type="EMBL" id="OQO89867.1"/>
    </source>
</evidence>
<dbReference type="GO" id="GO:0016020">
    <property type="term" value="C:membrane"/>
    <property type="evidence" value="ECO:0007669"/>
    <property type="project" value="InterPro"/>
</dbReference>
<name>A0A1V8ZY48_SACPI</name>
<keyword evidence="5" id="KW-0547">Nucleotide-binding</keyword>
<evidence type="ECO:0000256" key="8">
    <source>
        <dbReference type="ARBA" id="ARBA00023012"/>
    </source>
</evidence>
<evidence type="ECO:0000313" key="13">
    <source>
        <dbReference type="Proteomes" id="UP000192591"/>
    </source>
</evidence>
<dbReference type="InterPro" id="IPR036890">
    <property type="entry name" value="HATPase_C_sf"/>
</dbReference>
<dbReference type="GO" id="GO:0046983">
    <property type="term" value="F:protein dimerization activity"/>
    <property type="evidence" value="ECO:0007669"/>
    <property type="project" value="InterPro"/>
</dbReference>
<evidence type="ECO:0000256" key="5">
    <source>
        <dbReference type="ARBA" id="ARBA00022741"/>
    </source>
</evidence>
<keyword evidence="3" id="KW-0597">Phosphoprotein</keyword>
<comment type="caution">
    <text evidence="12">The sequence shown here is derived from an EMBL/GenBank/DDBJ whole genome shotgun (WGS) entry which is preliminary data.</text>
</comment>
<dbReference type="GO" id="GO:0005524">
    <property type="term" value="F:ATP binding"/>
    <property type="evidence" value="ECO:0007669"/>
    <property type="project" value="UniProtKB-KW"/>
</dbReference>
<dbReference type="Pfam" id="PF07730">
    <property type="entry name" value="HisKA_3"/>
    <property type="match status" value="1"/>
</dbReference>
<feature type="transmembrane region" description="Helical" evidence="9">
    <location>
        <begin position="86"/>
        <end position="115"/>
    </location>
</feature>
<feature type="domain" description="Signal transduction histidine kinase subgroup 3 dimerisation and phosphoacceptor" evidence="11">
    <location>
        <begin position="182"/>
        <end position="247"/>
    </location>
</feature>
<dbReference type="SUPFAM" id="SSF55874">
    <property type="entry name" value="ATPase domain of HSP90 chaperone/DNA topoisomerase II/histidine kinase"/>
    <property type="match status" value="1"/>
</dbReference>
<feature type="domain" description="Histidine kinase/HSP90-like ATPase" evidence="10">
    <location>
        <begin position="287"/>
        <end position="373"/>
    </location>
</feature>
<accession>A0A1V8ZY48</accession>
<dbReference type="InterPro" id="IPR011712">
    <property type="entry name" value="Sig_transdc_His_kin_sub3_dim/P"/>
</dbReference>